<evidence type="ECO:0000313" key="2">
    <source>
        <dbReference type="Proteomes" id="UP001367508"/>
    </source>
</evidence>
<proteinExistence type="predicted"/>
<organism evidence="1 2">
    <name type="scientific">Canavalia gladiata</name>
    <name type="common">Sword bean</name>
    <name type="synonym">Dolichos gladiatus</name>
    <dbReference type="NCBI Taxonomy" id="3824"/>
    <lineage>
        <taxon>Eukaryota</taxon>
        <taxon>Viridiplantae</taxon>
        <taxon>Streptophyta</taxon>
        <taxon>Embryophyta</taxon>
        <taxon>Tracheophyta</taxon>
        <taxon>Spermatophyta</taxon>
        <taxon>Magnoliopsida</taxon>
        <taxon>eudicotyledons</taxon>
        <taxon>Gunneridae</taxon>
        <taxon>Pentapetalae</taxon>
        <taxon>rosids</taxon>
        <taxon>fabids</taxon>
        <taxon>Fabales</taxon>
        <taxon>Fabaceae</taxon>
        <taxon>Papilionoideae</taxon>
        <taxon>50 kb inversion clade</taxon>
        <taxon>NPAAA clade</taxon>
        <taxon>indigoferoid/millettioid clade</taxon>
        <taxon>Phaseoleae</taxon>
        <taxon>Canavalia</taxon>
    </lineage>
</organism>
<dbReference type="AlphaFoldDB" id="A0AAN9KEU1"/>
<dbReference type="Proteomes" id="UP001367508">
    <property type="component" value="Unassembled WGS sequence"/>
</dbReference>
<evidence type="ECO:0000313" key="1">
    <source>
        <dbReference type="EMBL" id="KAK7314499.1"/>
    </source>
</evidence>
<protein>
    <submittedName>
        <fullName evidence="1">Uncharacterized protein</fullName>
    </submittedName>
</protein>
<keyword evidence="2" id="KW-1185">Reference proteome</keyword>
<accession>A0AAN9KEU1</accession>
<sequence>MHLKWPNIVTTDLILSWKTRHFRGIVCFVIETDKSDDRREYENPNNTIEENTDLTNVVVVSNDNEHEEKRDTDD</sequence>
<gene>
    <name evidence="1" type="ORF">VNO77_33024</name>
</gene>
<dbReference type="EMBL" id="JAYMYQ010000008">
    <property type="protein sequence ID" value="KAK7314499.1"/>
    <property type="molecule type" value="Genomic_DNA"/>
</dbReference>
<comment type="caution">
    <text evidence="1">The sequence shown here is derived from an EMBL/GenBank/DDBJ whole genome shotgun (WGS) entry which is preliminary data.</text>
</comment>
<name>A0AAN9KEU1_CANGL</name>
<reference evidence="1 2" key="1">
    <citation type="submission" date="2024-01" db="EMBL/GenBank/DDBJ databases">
        <title>The genomes of 5 underutilized Papilionoideae crops provide insights into root nodulation and disease resistanc.</title>
        <authorList>
            <person name="Jiang F."/>
        </authorList>
    </citation>
    <scope>NUCLEOTIDE SEQUENCE [LARGE SCALE GENOMIC DNA]</scope>
    <source>
        <strain evidence="1">LVBAO_FW01</strain>
        <tissue evidence="1">Leaves</tissue>
    </source>
</reference>